<evidence type="ECO:0000256" key="2">
    <source>
        <dbReference type="ARBA" id="ARBA00004167"/>
    </source>
</evidence>
<dbReference type="GO" id="GO:0016567">
    <property type="term" value="P:protein ubiquitination"/>
    <property type="evidence" value="ECO:0007669"/>
    <property type="project" value="InterPro"/>
</dbReference>
<feature type="region of interest" description="Disordered" evidence="14">
    <location>
        <begin position="107"/>
        <end position="147"/>
    </location>
</feature>
<dbReference type="CDD" id="cd16461">
    <property type="entry name" value="RING-H2_EL5-like"/>
    <property type="match status" value="1"/>
</dbReference>
<reference evidence="16" key="2">
    <citation type="journal article" date="2022" name="Hortic Res">
        <title>The genome of Dioscorea zingiberensis sheds light on the biosynthesis, origin and evolution of the medicinally important diosgenin saponins.</title>
        <authorList>
            <person name="Li Y."/>
            <person name="Tan C."/>
            <person name="Li Z."/>
            <person name="Guo J."/>
            <person name="Li S."/>
            <person name="Chen X."/>
            <person name="Wang C."/>
            <person name="Dai X."/>
            <person name="Yang H."/>
            <person name="Song W."/>
            <person name="Hou L."/>
            <person name="Xu J."/>
            <person name="Tong Z."/>
            <person name="Xu A."/>
            <person name="Yuan X."/>
            <person name="Wang W."/>
            <person name="Yang Q."/>
            <person name="Chen L."/>
            <person name="Sun Z."/>
            <person name="Wang K."/>
            <person name="Pan B."/>
            <person name="Chen J."/>
            <person name="Bao Y."/>
            <person name="Liu F."/>
            <person name="Qi X."/>
            <person name="Gang D.R."/>
            <person name="Wen J."/>
            <person name="Li J."/>
        </authorList>
    </citation>
    <scope>NUCLEOTIDE SEQUENCE</scope>
    <source>
        <strain evidence="16">Dzin_1.0</strain>
    </source>
</reference>
<keyword evidence="11" id="KW-1133">Transmembrane helix</keyword>
<dbReference type="InterPro" id="IPR044600">
    <property type="entry name" value="ATL1/ATL16-like"/>
</dbReference>
<comment type="subcellular location">
    <subcellularLocation>
        <location evidence="2">Membrane</location>
        <topology evidence="2">Single-pass membrane protein</topology>
    </subcellularLocation>
</comment>
<dbReference type="SMART" id="SM00184">
    <property type="entry name" value="RING"/>
    <property type="match status" value="1"/>
</dbReference>
<comment type="pathway">
    <text evidence="3">Protein modification; protein ubiquitination.</text>
</comment>
<evidence type="ECO:0000313" key="16">
    <source>
        <dbReference type="EMBL" id="KAJ0984646.1"/>
    </source>
</evidence>
<dbReference type="SMART" id="SM01197">
    <property type="entry name" value="FANCL_C"/>
    <property type="match status" value="1"/>
</dbReference>
<dbReference type="GO" id="GO:0016020">
    <property type="term" value="C:membrane"/>
    <property type="evidence" value="ECO:0007669"/>
    <property type="project" value="UniProtKB-SubCell"/>
</dbReference>
<dbReference type="InterPro" id="IPR013083">
    <property type="entry name" value="Znf_RING/FYVE/PHD"/>
</dbReference>
<dbReference type="InterPro" id="IPR001841">
    <property type="entry name" value="Znf_RING"/>
</dbReference>
<keyword evidence="8 13" id="KW-0863">Zinc-finger</keyword>
<comment type="caution">
    <text evidence="16">The sequence shown here is derived from an EMBL/GenBank/DDBJ whole genome shotgun (WGS) entry which is preliminary data.</text>
</comment>
<feature type="domain" description="RING-type" evidence="15">
    <location>
        <begin position="232"/>
        <end position="274"/>
    </location>
</feature>
<evidence type="ECO:0000256" key="10">
    <source>
        <dbReference type="ARBA" id="ARBA00022833"/>
    </source>
</evidence>
<dbReference type="OrthoDB" id="9984778at2759"/>
<keyword evidence="12" id="KW-0472">Membrane</keyword>
<evidence type="ECO:0000256" key="1">
    <source>
        <dbReference type="ARBA" id="ARBA00000900"/>
    </source>
</evidence>
<dbReference type="Proteomes" id="UP001085076">
    <property type="component" value="Miscellaneous, Linkage group lg01"/>
</dbReference>
<organism evidence="16 17">
    <name type="scientific">Dioscorea zingiberensis</name>
    <dbReference type="NCBI Taxonomy" id="325984"/>
    <lineage>
        <taxon>Eukaryota</taxon>
        <taxon>Viridiplantae</taxon>
        <taxon>Streptophyta</taxon>
        <taxon>Embryophyta</taxon>
        <taxon>Tracheophyta</taxon>
        <taxon>Spermatophyta</taxon>
        <taxon>Magnoliopsida</taxon>
        <taxon>Liliopsida</taxon>
        <taxon>Dioscoreales</taxon>
        <taxon>Dioscoreaceae</taxon>
        <taxon>Dioscorea</taxon>
    </lineage>
</organism>
<keyword evidence="6" id="KW-0812">Transmembrane</keyword>
<evidence type="ECO:0000256" key="4">
    <source>
        <dbReference type="ARBA" id="ARBA00012483"/>
    </source>
</evidence>
<keyword evidence="10" id="KW-0862">Zinc</keyword>
<dbReference type="EC" id="2.3.2.27" evidence="4"/>
<dbReference type="EMBL" id="JAGGNH010000001">
    <property type="protein sequence ID" value="KAJ0984646.1"/>
    <property type="molecule type" value="Genomic_DNA"/>
</dbReference>
<evidence type="ECO:0000256" key="13">
    <source>
        <dbReference type="PROSITE-ProRule" id="PRU00175"/>
    </source>
</evidence>
<dbReference type="FunFam" id="3.30.40.10:FF:000187">
    <property type="entry name" value="E3 ubiquitin-protein ligase ATL6"/>
    <property type="match status" value="1"/>
</dbReference>
<evidence type="ECO:0000256" key="5">
    <source>
        <dbReference type="ARBA" id="ARBA00022679"/>
    </source>
</evidence>
<evidence type="ECO:0000313" key="17">
    <source>
        <dbReference type="Proteomes" id="UP001085076"/>
    </source>
</evidence>
<evidence type="ECO:0000259" key="15">
    <source>
        <dbReference type="PROSITE" id="PS50089"/>
    </source>
</evidence>
<keyword evidence="9" id="KW-0833">Ubl conjugation pathway</keyword>
<sequence>MSSLGTKWVLGSILLLTVPFYKRILKIGDRVEKTAENMVEIVEKVAEETEKIGSDVAGALPDGNLKQEALEVEKFAEEVDNDAKIVEVFLHKVDKIKEELEELVEPNIEKQTSTAASGPAPALRRRSPHRTPSTSKPATAAPCHQPHNRRFAPSLGAAFLIFAALFFTLRRRRSHLTTPTAPAEDPPAALDDPPVDHHVWHIRTVGLDAATIASISIVQFKPGDGLIDGSDCAVCLAEFRDGEDLRLLPKCSHAFHLPCIDTWLRSRVSCPLCRAPIVAAKEVPPASGSMGLELNLGEGSESADGERTVVNEEGDGERMIEIVIESCSEGSSSGTRIPDDWQPVRRSVSMDSSSLGALLLRGEPEEKKDDDFEEDSSHKKRGKQGDDMKMEMVKKGVVRMGRSLSSSGRWFQLSRCGRVAPGAALPV</sequence>
<proteinExistence type="predicted"/>
<feature type="region of interest" description="Disordered" evidence="14">
    <location>
        <begin position="355"/>
        <end position="390"/>
    </location>
</feature>
<dbReference type="Gene3D" id="3.30.40.10">
    <property type="entry name" value="Zinc/RING finger domain, C3HC4 (zinc finger)"/>
    <property type="match status" value="1"/>
</dbReference>
<comment type="catalytic activity">
    <reaction evidence="1">
        <text>S-ubiquitinyl-[E2 ubiquitin-conjugating enzyme]-L-cysteine + [acceptor protein]-L-lysine = [E2 ubiquitin-conjugating enzyme]-L-cysteine + N(6)-ubiquitinyl-[acceptor protein]-L-lysine.</text>
        <dbReference type="EC" id="2.3.2.27"/>
    </reaction>
</comment>
<reference evidence="16" key="1">
    <citation type="submission" date="2021-03" db="EMBL/GenBank/DDBJ databases">
        <authorList>
            <person name="Li Z."/>
            <person name="Yang C."/>
        </authorList>
    </citation>
    <scope>NUCLEOTIDE SEQUENCE</scope>
    <source>
        <strain evidence="16">Dzin_1.0</strain>
        <tissue evidence="16">Leaf</tissue>
    </source>
</reference>
<evidence type="ECO:0000256" key="3">
    <source>
        <dbReference type="ARBA" id="ARBA00004906"/>
    </source>
</evidence>
<protein>
    <recommendedName>
        <fullName evidence="4">RING-type E3 ubiquitin transferase</fullName>
        <ecNumber evidence="4">2.3.2.27</ecNumber>
    </recommendedName>
</protein>
<dbReference type="GO" id="GO:0061630">
    <property type="term" value="F:ubiquitin protein ligase activity"/>
    <property type="evidence" value="ECO:0007669"/>
    <property type="project" value="UniProtKB-EC"/>
</dbReference>
<evidence type="ECO:0000256" key="12">
    <source>
        <dbReference type="ARBA" id="ARBA00023136"/>
    </source>
</evidence>
<dbReference type="PANTHER" id="PTHR46913:SF19">
    <property type="entry name" value="RING-TYPE E3 UBIQUITIN TRANSFERASE"/>
    <property type="match status" value="1"/>
</dbReference>
<dbReference type="AlphaFoldDB" id="A0A9D5HQ60"/>
<dbReference type="GO" id="GO:0008270">
    <property type="term" value="F:zinc ion binding"/>
    <property type="evidence" value="ECO:0007669"/>
    <property type="project" value="UniProtKB-KW"/>
</dbReference>
<dbReference type="SUPFAM" id="SSF57850">
    <property type="entry name" value="RING/U-box"/>
    <property type="match status" value="1"/>
</dbReference>
<keyword evidence="7" id="KW-0479">Metal-binding</keyword>
<evidence type="ECO:0000256" key="6">
    <source>
        <dbReference type="ARBA" id="ARBA00022692"/>
    </source>
</evidence>
<keyword evidence="5" id="KW-0808">Transferase</keyword>
<evidence type="ECO:0000256" key="8">
    <source>
        <dbReference type="ARBA" id="ARBA00022771"/>
    </source>
</evidence>
<dbReference type="Pfam" id="PF13639">
    <property type="entry name" value="zf-RING_2"/>
    <property type="match status" value="1"/>
</dbReference>
<evidence type="ECO:0000256" key="7">
    <source>
        <dbReference type="ARBA" id="ARBA00022723"/>
    </source>
</evidence>
<accession>A0A9D5HQ60</accession>
<keyword evidence="17" id="KW-1185">Reference proteome</keyword>
<evidence type="ECO:0000256" key="14">
    <source>
        <dbReference type="SAM" id="MobiDB-lite"/>
    </source>
</evidence>
<evidence type="ECO:0000256" key="11">
    <source>
        <dbReference type="ARBA" id="ARBA00022989"/>
    </source>
</evidence>
<evidence type="ECO:0000256" key="9">
    <source>
        <dbReference type="ARBA" id="ARBA00022786"/>
    </source>
</evidence>
<dbReference type="PROSITE" id="PS50089">
    <property type="entry name" value="ZF_RING_2"/>
    <property type="match status" value="1"/>
</dbReference>
<name>A0A9D5HQ60_9LILI</name>
<gene>
    <name evidence="16" type="ORF">J5N97_003002</name>
</gene>
<dbReference type="PANTHER" id="PTHR46913">
    <property type="entry name" value="RING-H2 FINGER PROTEIN ATL16"/>
    <property type="match status" value="1"/>
</dbReference>